<feature type="compositionally biased region" description="Basic residues" evidence="1">
    <location>
        <begin position="86"/>
        <end position="105"/>
    </location>
</feature>
<reference evidence="2 3" key="1">
    <citation type="submission" date="2021-06" db="EMBL/GenBank/DDBJ databases">
        <title>A haploid diamondback moth (Plutella xylostella L.) genome assembly resolves 31 chromosomes and identifies a diamide resistance mutation.</title>
        <authorList>
            <person name="Ward C.M."/>
            <person name="Perry K.D."/>
            <person name="Baker G."/>
            <person name="Powis K."/>
            <person name="Heckel D.G."/>
            <person name="Baxter S.W."/>
        </authorList>
    </citation>
    <scope>NUCLEOTIDE SEQUENCE [LARGE SCALE GENOMIC DNA]</scope>
    <source>
        <strain evidence="2 3">LV</strain>
        <tissue evidence="2">Single pupa</tissue>
    </source>
</reference>
<dbReference type="Proteomes" id="UP000823941">
    <property type="component" value="Chromosome 1"/>
</dbReference>
<name>A0ABQ7R6S4_PLUXY</name>
<evidence type="ECO:0000313" key="2">
    <source>
        <dbReference type="EMBL" id="KAG7312996.1"/>
    </source>
</evidence>
<keyword evidence="3" id="KW-1185">Reference proteome</keyword>
<evidence type="ECO:0000256" key="1">
    <source>
        <dbReference type="SAM" id="MobiDB-lite"/>
    </source>
</evidence>
<evidence type="ECO:0000313" key="3">
    <source>
        <dbReference type="Proteomes" id="UP000823941"/>
    </source>
</evidence>
<feature type="region of interest" description="Disordered" evidence="1">
    <location>
        <begin position="59"/>
        <end position="128"/>
    </location>
</feature>
<protein>
    <submittedName>
        <fullName evidence="2">Uncharacterized protein</fullName>
    </submittedName>
</protein>
<comment type="caution">
    <text evidence="2">The sequence shown here is derived from an EMBL/GenBank/DDBJ whole genome shotgun (WGS) entry which is preliminary data.</text>
</comment>
<sequence>MLSNGPLHVGFGPMHAFQFPGPHGPETVKTQHNNNNNLFQKSLNLITIIEAEQREKLASITRTRRPRSRRSLKTLRRSCLPPNRTERRRFRRDWTSLRRRTRARAPRPTLPPLPARRAIAYTDFRDAP</sequence>
<feature type="compositionally biased region" description="Basic residues" evidence="1">
    <location>
        <begin position="62"/>
        <end position="76"/>
    </location>
</feature>
<organism evidence="2 3">
    <name type="scientific">Plutella xylostella</name>
    <name type="common">Diamondback moth</name>
    <name type="synonym">Plutella maculipennis</name>
    <dbReference type="NCBI Taxonomy" id="51655"/>
    <lineage>
        <taxon>Eukaryota</taxon>
        <taxon>Metazoa</taxon>
        <taxon>Ecdysozoa</taxon>
        <taxon>Arthropoda</taxon>
        <taxon>Hexapoda</taxon>
        <taxon>Insecta</taxon>
        <taxon>Pterygota</taxon>
        <taxon>Neoptera</taxon>
        <taxon>Endopterygota</taxon>
        <taxon>Lepidoptera</taxon>
        <taxon>Glossata</taxon>
        <taxon>Ditrysia</taxon>
        <taxon>Yponomeutoidea</taxon>
        <taxon>Plutellidae</taxon>
        <taxon>Plutella</taxon>
    </lineage>
</organism>
<proteinExistence type="predicted"/>
<dbReference type="EMBL" id="JAHIBW010000001">
    <property type="protein sequence ID" value="KAG7312996.1"/>
    <property type="molecule type" value="Genomic_DNA"/>
</dbReference>
<accession>A0ABQ7R6S4</accession>
<gene>
    <name evidence="2" type="ORF">JYU34_000073</name>
</gene>